<dbReference type="InterPro" id="IPR001633">
    <property type="entry name" value="EAL_dom"/>
</dbReference>
<gene>
    <name evidence="4" type="primary">tipF</name>
    <name evidence="5" type="ORF">GA0071312_1374</name>
    <name evidence="4" type="ORF">HLUCCO17_05735</name>
</gene>
<reference evidence="4 6" key="1">
    <citation type="submission" date="2015-09" db="EMBL/GenBank/DDBJ databases">
        <title>Identification and resolution of microdiversity through metagenomic sequencing of parallel consortia.</title>
        <authorList>
            <person name="Nelson W.C."/>
            <person name="Romine M.F."/>
            <person name="Lindemann S.R."/>
        </authorList>
    </citation>
    <scope>NUCLEOTIDE SEQUENCE [LARGE SCALE GENOMIC DNA]</scope>
    <source>
        <strain evidence="4">HL-109</strain>
    </source>
</reference>
<dbReference type="RefSeq" id="WP_238947279.1">
    <property type="nucleotide sequence ID" value="NZ_FMBM01000002.1"/>
</dbReference>
<dbReference type="SUPFAM" id="SSF141868">
    <property type="entry name" value="EAL domain-like"/>
    <property type="match status" value="1"/>
</dbReference>
<dbReference type="PANTHER" id="PTHR33121:SF79">
    <property type="entry name" value="CYCLIC DI-GMP PHOSPHODIESTERASE PDED-RELATED"/>
    <property type="match status" value="1"/>
</dbReference>
<evidence type="ECO:0000313" key="6">
    <source>
        <dbReference type="Proteomes" id="UP000050497"/>
    </source>
</evidence>
<proteinExistence type="predicted"/>
<feature type="compositionally biased region" description="Low complexity" evidence="1">
    <location>
        <begin position="572"/>
        <end position="585"/>
    </location>
</feature>
<dbReference type="EMBL" id="LJSX01000006">
    <property type="protein sequence ID" value="KPQ11687.1"/>
    <property type="molecule type" value="Genomic_DNA"/>
</dbReference>
<dbReference type="Proteomes" id="UP000182800">
    <property type="component" value="Unassembled WGS sequence"/>
</dbReference>
<dbReference type="GO" id="GO:0071111">
    <property type="term" value="F:cyclic-guanylate-specific phosphodiesterase activity"/>
    <property type="evidence" value="ECO:0007669"/>
    <property type="project" value="InterPro"/>
</dbReference>
<organism evidence="4 6">
    <name type="scientific">Saliniramus fredricksonii</name>
    <dbReference type="NCBI Taxonomy" id="1653334"/>
    <lineage>
        <taxon>Bacteria</taxon>
        <taxon>Pseudomonadati</taxon>
        <taxon>Pseudomonadota</taxon>
        <taxon>Alphaproteobacteria</taxon>
        <taxon>Hyphomicrobiales</taxon>
        <taxon>Salinarimonadaceae</taxon>
        <taxon>Saliniramus</taxon>
    </lineage>
</organism>
<dbReference type="InterPro" id="IPR035919">
    <property type="entry name" value="EAL_sf"/>
</dbReference>
<dbReference type="SMART" id="SM00052">
    <property type="entry name" value="EAL"/>
    <property type="match status" value="1"/>
</dbReference>
<evidence type="ECO:0000313" key="5">
    <source>
        <dbReference type="EMBL" id="SCC80235.1"/>
    </source>
</evidence>
<comment type="caution">
    <text evidence="4">The sequence shown here is derived from an EMBL/GenBank/DDBJ whole genome shotgun (WGS) entry which is preliminary data.</text>
</comment>
<keyword evidence="2" id="KW-1133">Transmembrane helix</keyword>
<dbReference type="PROSITE" id="PS50883">
    <property type="entry name" value="EAL"/>
    <property type="match status" value="1"/>
</dbReference>
<sequence length="613" mass="64531">MGSIRNWALWAVSAVAIIASAVALWSLFGAALAPGMLLAGIGAIAVFTFAAAGFWRAGRASGLAAKTAHDLDIVARRLLRLEARLAEIERHPHAETRKTVAEVSGEIALLSGLLRDLAGSVSGHDRDVATLAEEIVDLRQRLDGAASMRAGDMHAGDMRAGDMRAAEPSQPADAADGGTGWADRLSDLAPAGSIGEEGIRSPDLPAAPAMGETAPPPLTPQAPAANDRDALIGGVSAVEDALFSTPPEPPEPATDPAEEARKRAILQAFREDHLEIHLQPVVNLPQRKTRFYEALARLRLDEQTLLQPDEFLPVLEESQLLPELDGKVAARAAAVARHLVNRGSEGFVSCNLAAASVRTPGFLRALGRILEAYPDILGRLAFEIPQRAWRMLDAESAGALEQLRAKGAFFILDRATDMRLDPLSLADRGVAYAKLPARMLLDPQPSHGLDFETADLATVLSRAGIRLVADRVETESDVPDLIDIDVPLAQGYVFAPPRAVRPDIVAGLARRATPPQSAPPSRSGTAQQAGNAGADGSRAAGNTATQRSIGNRSSVDRSATGTDSAGKNAASKNATGKNATGKNAANPPPAAPTEPPDPPEPRLPYRAFLRRAG</sequence>
<name>A0A0P7X914_9HYPH</name>
<dbReference type="InterPro" id="IPR050706">
    <property type="entry name" value="Cyclic-di-GMP_PDE-like"/>
</dbReference>
<feature type="compositionally biased region" description="Polar residues" evidence="1">
    <location>
        <begin position="540"/>
        <end position="565"/>
    </location>
</feature>
<dbReference type="Proteomes" id="UP000050497">
    <property type="component" value="Unassembled WGS sequence"/>
</dbReference>
<accession>A0A0P7X914</accession>
<dbReference type="Gene3D" id="3.20.20.450">
    <property type="entry name" value="EAL domain"/>
    <property type="match status" value="1"/>
</dbReference>
<dbReference type="AlphaFoldDB" id="A0A0P7X914"/>
<dbReference type="PANTHER" id="PTHR33121">
    <property type="entry name" value="CYCLIC DI-GMP PHOSPHODIESTERASE PDEF"/>
    <property type="match status" value="1"/>
</dbReference>
<dbReference type="CDD" id="cd01948">
    <property type="entry name" value="EAL"/>
    <property type="match status" value="1"/>
</dbReference>
<feature type="compositionally biased region" description="Polar residues" evidence="1">
    <location>
        <begin position="519"/>
        <end position="530"/>
    </location>
</feature>
<dbReference type="EMBL" id="FMBM01000002">
    <property type="protein sequence ID" value="SCC80235.1"/>
    <property type="molecule type" value="Genomic_DNA"/>
</dbReference>
<dbReference type="Pfam" id="PF00563">
    <property type="entry name" value="EAL"/>
    <property type="match status" value="1"/>
</dbReference>
<dbReference type="STRING" id="1653334.GA0071312_1374"/>
<protein>
    <submittedName>
        <fullName evidence="4">Cyclic-di-GMP phosphodiesterase, flagellum assembly factor TipF</fullName>
    </submittedName>
</protein>
<feature type="region of interest" description="Disordered" evidence="1">
    <location>
        <begin position="161"/>
        <end position="223"/>
    </location>
</feature>
<evidence type="ECO:0000256" key="2">
    <source>
        <dbReference type="SAM" id="Phobius"/>
    </source>
</evidence>
<feature type="region of interest" description="Disordered" evidence="1">
    <location>
        <begin position="510"/>
        <end position="613"/>
    </location>
</feature>
<evidence type="ECO:0000313" key="4">
    <source>
        <dbReference type="EMBL" id="KPQ11687.1"/>
    </source>
</evidence>
<feature type="compositionally biased region" description="Pro residues" evidence="1">
    <location>
        <begin position="586"/>
        <end position="602"/>
    </location>
</feature>
<evidence type="ECO:0000259" key="3">
    <source>
        <dbReference type="PROSITE" id="PS50883"/>
    </source>
</evidence>
<keyword evidence="2" id="KW-0472">Membrane</keyword>
<evidence type="ECO:0000313" key="7">
    <source>
        <dbReference type="Proteomes" id="UP000182800"/>
    </source>
</evidence>
<feature type="domain" description="EAL" evidence="3">
    <location>
        <begin position="258"/>
        <end position="511"/>
    </location>
</feature>
<feature type="transmembrane region" description="Helical" evidence="2">
    <location>
        <begin position="34"/>
        <end position="55"/>
    </location>
</feature>
<reference evidence="5 7" key="2">
    <citation type="submission" date="2016-08" db="EMBL/GenBank/DDBJ databases">
        <authorList>
            <person name="Varghese N."/>
            <person name="Submissions Spin"/>
        </authorList>
    </citation>
    <scope>NUCLEOTIDE SEQUENCE [LARGE SCALE GENOMIC DNA]</scope>
    <source>
        <strain evidence="5 7">HL-109</strain>
    </source>
</reference>
<keyword evidence="7" id="KW-1185">Reference proteome</keyword>
<keyword evidence="2" id="KW-0812">Transmembrane</keyword>
<evidence type="ECO:0000256" key="1">
    <source>
        <dbReference type="SAM" id="MobiDB-lite"/>
    </source>
</evidence>
<feature type="transmembrane region" description="Helical" evidence="2">
    <location>
        <begin position="7"/>
        <end position="28"/>
    </location>
</feature>